<feature type="transmembrane region" description="Helical" evidence="1">
    <location>
        <begin position="264"/>
        <end position="282"/>
    </location>
</feature>
<keyword evidence="1" id="KW-0472">Membrane</keyword>
<feature type="transmembrane region" description="Helical" evidence="1">
    <location>
        <begin position="204"/>
        <end position="222"/>
    </location>
</feature>
<feature type="transmembrane region" description="Helical" evidence="1">
    <location>
        <begin position="522"/>
        <end position="541"/>
    </location>
</feature>
<dbReference type="Proteomes" id="UP000260943">
    <property type="component" value="Unassembled WGS sequence"/>
</dbReference>
<dbReference type="EMBL" id="QSRJ01000004">
    <property type="protein sequence ID" value="RGL10786.1"/>
    <property type="molecule type" value="Genomic_DNA"/>
</dbReference>
<dbReference type="RefSeq" id="WP_117679414.1">
    <property type="nucleotide sequence ID" value="NZ_QSRJ01000004.1"/>
</dbReference>
<feature type="transmembrane region" description="Helical" evidence="1">
    <location>
        <begin position="463"/>
        <end position="482"/>
    </location>
</feature>
<feature type="transmembrane region" description="Helical" evidence="1">
    <location>
        <begin position="553"/>
        <end position="571"/>
    </location>
</feature>
<feature type="transmembrane region" description="Helical" evidence="1">
    <location>
        <begin position="66"/>
        <end position="85"/>
    </location>
</feature>
<protein>
    <recommendedName>
        <fullName evidence="4">Glycosyltransferase RgtA/B/C/D-like domain-containing protein</fullName>
    </recommendedName>
</protein>
<gene>
    <name evidence="2" type="ORF">DXC81_04790</name>
</gene>
<dbReference type="AlphaFoldDB" id="A0A3E4QUB4"/>
<keyword evidence="1" id="KW-0812">Transmembrane</keyword>
<evidence type="ECO:0000313" key="3">
    <source>
        <dbReference type="Proteomes" id="UP000260943"/>
    </source>
</evidence>
<feature type="transmembrane region" description="Helical" evidence="1">
    <location>
        <begin position="494"/>
        <end position="516"/>
    </location>
</feature>
<keyword evidence="1" id="KW-1133">Transmembrane helix</keyword>
<feature type="transmembrane region" description="Helical" evidence="1">
    <location>
        <begin position="289"/>
        <end position="309"/>
    </location>
</feature>
<sequence>MNKPGNHFAKKSMPAIKTKCESSPSRLAMKVLVALVAIFAIEAIVFHWRYWLTLAGIISGNPGPFLISKARLAVMAIIYVLFEIFKPSSAIWNIKFFDMGARAKVSLGIAFAISCMGMGAFSQLSGQAAWLEQGPVYNEGIEAVQDGNQYNHLADALLSGSLSLDLPSSPILDSMENPYDPAFRAQLNKEAREPIYWDYAYYDGSYYCYFGVVPCLLTFLPFKALTGMHLRTDIVVVAFACLTLAASALLIVELAKKYAKDISLGQYLIGFILLGLSCGVLEQAFLPRIYPIPILSALFFTYMGLYFWIKAERQFAQSRTWNKAYLVAGSFSIALTLGCRPQFVLACLLAFPIFFDEIKQREFFSVRGIWNTLAVIVPFLIILAPIAWYNQARFGSWTNFGASYNITGGDMTSYTFSAAKIMIQFLEYLFLPFQLIGSFPYISTINTSPLLQKLPMLFTNEPFYAGFMFLTPVTLCLFGLLIKKPRRALKERGGLKLSVACLAIASFDIVVASYVSGTNMRYFADFAWLLLIPTVLLLWSLPSNDGPKGKLNPAIALLSIVGIGLYCWTFLGTDRFGALYIECPTLFNVVKNAIETLI</sequence>
<reference evidence="2 3" key="1">
    <citation type="submission" date="2018-08" db="EMBL/GenBank/DDBJ databases">
        <title>A genome reference for cultivated species of the human gut microbiota.</title>
        <authorList>
            <person name="Zou Y."/>
            <person name="Xue W."/>
            <person name="Luo G."/>
        </authorList>
    </citation>
    <scope>NUCLEOTIDE SEQUENCE [LARGE SCALE GENOMIC DNA]</scope>
    <source>
        <strain evidence="2 3">TF08-14</strain>
    </source>
</reference>
<feature type="transmembrane region" description="Helical" evidence="1">
    <location>
        <begin position="329"/>
        <end position="356"/>
    </location>
</feature>
<evidence type="ECO:0000313" key="2">
    <source>
        <dbReference type="EMBL" id="RGL10786.1"/>
    </source>
</evidence>
<accession>A0A3E4QUB4</accession>
<feature type="transmembrane region" description="Helical" evidence="1">
    <location>
        <begin position="368"/>
        <end position="389"/>
    </location>
</feature>
<name>A0A3E4QUB4_9ACTN</name>
<proteinExistence type="predicted"/>
<evidence type="ECO:0008006" key="4">
    <source>
        <dbReference type="Google" id="ProtNLM"/>
    </source>
</evidence>
<evidence type="ECO:0000256" key="1">
    <source>
        <dbReference type="SAM" id="Phobius"/>
    </source>
</evidence>
<comment type="caution">
    <text evidence="2">The sequence shown here is derived from an EMBL/GenBank/DDBJ whole genome shotgun (WGS) entry which is preliminary data.</text>
</comment>
<feature type="transmembrane region" description="Helical" evidence="1">
    <location>
        <begin position="234"/>
        <end position="252"/>
    </location>
</feature>
<feature type="transmembrane region" description="Helical" evidence="1">
    <location>
        <begin position="27"/>
        <end position="46"/>
    </location>
</feature>
<organism evidence="2 3">
    <name type="scientific">Collinsella tanakaei</name>
    <dbReference type="NCBI Taxonomy" id="626935"/>
    <lineage>
        <taxon>Bacteria</taxon>
        <taxon>Bacillati</taxon>
        <taxon>Actinomycetota</taxon>
        <taxon>Coriobacteriia</taxon>
        <taxon>Coriobacteriales</taxon>
        <taxon>Coriobacteriaceae</taxon>
        <taxon>Collinsella</taxon>
    </lineage>
</organism>